<gene>
    <name evidence="2" type="ORF">I5E68_09775</name>
</gene>
<accession>A0A931HD27</accession>
<comment type="caution">
    <text evidence="2">The sequence shown here is derived from an EMBL/GenBank/DDBJ whole genome shotgun (WGS) entry which is preliminary data.</text>
</comment>
<keyword evidence="1" id="KW-0812">Transmembrane</keyword>
<dbReference type="AlphaFoldDB" id="A0A931HD27"/>
<reference evidence="2" key="1">
    <citation type="submission" date="2020-11" db="EMBL/GenBank/DDBJ databases">
        <title>Novosphingobium aureum sp. nov., a marine bacterium isolated from sediment of a salt flat.</title>
        <authorList>
            <person name="Yoo Y."/>
            <person name="Kim J.-J."/>
        </authorList>
    </citation>
    <scope>NUCLEOTIDE SEQUENCE</scope>
    <source>
        <strain evidence="2">YJ-S2-02</strain>
    </source>
</reference>
<dbReference type="Proteomes" id="UP000617634">
    <property type="component" value="Unassembled WGS sequence"/>
</dbReference>
<evidence type="ECO:0000313" key="3">
    <source>
        <dbReference type="Proteomes" id="UP000617634"/>
    </source>
</evidence>
<feature type="transmembrane region" description="Helical" evidence="1">
    <location>
        <begin position="42"/>
        <end position="62"/>
    </location>
</feature>
<keyword evidence="1" id="KW-0472">Membrane</keyword>
<proteinExistence type="predicted"/>
<dbReference type="EMBL" id="JADZGI010000001">
    <property type="protein sequence ID" value="MBH0113233.1"/>
    <property type="molecule type" value="Genomic_DNA"/>
</dbReference>
<evidence type="ECO:0000313" key="2">
    <source>
        <dbReference type="EMBL" id="MBH0113233.1"/>
    </source>
</evidence>
<organism evidence="2 3">
    <name type="scientific">Novosphingobium aureum</name>
    <dbReference type="NCBI Taxonomy" id="2792964"/>
    <lineage>
        <taxon>Bacteria</taxon>
        <taxon>Pseudomonadati</taxon>
        <taxon>Pseudomonadota</taxon>
        <taxon>Alphaproteobacteria</taxon>
        <taxon>Sphingomonadales</taxon>
        <taxon>Sphingomonadaceae</taxon>
        <taxon>Novosphingobium</taxon>
    </lineage>
</organism>
<dbReference type="RefSeq" id="WP_197163300.1">
    <property type="nucleotide sequence ID" value="NZ_JADZGI010000001.1"/>
</dbReference>
<keyword evidence="3" id="KW-1185">Reference proteome</keyword>
<sequence length="63" mass="6695">MAVLIARIVLAVWFAALIATLLRVLARAPAVHLYPAQVRSLALWSIGGALLEIALLCVAGTWS</sequence>
<name>A0A931HD27_9SPHN</name>
<protein>
    <submittedName>
        <fullName evidence="2">Uncharacterized protein</fullName>
    </submittedName>
</protein>
<evidence type="ECO:0000256" key="1">
    <source>
        <dbReference type="SAM" id="Phobius"/>
    </source>
</evidence>
<keyword evidence="1" id="KW-1133">Transmembrane helix</keyword>